<proteinExistence type="predicted"/>
<evidence type="ECO:0000313" key="2">
    <source>
        <dbReference type="Proteomes" id="UP000009138"/>
    </source>
</evidence>
<dbReference type="AlphaFoldDB" id="I1C9N2"/>
<keyword evidence="2" id="KW-1185">Reference proteome</keyword>
<dbReference type="GeneID" id="93616838"/>
<accession>I1C9N2</accession>
<protein>
    <submittedName>
        <fullName evidence="1">Uncharacterized protein</fullName>
    </submittedName>
</protein>
<gene>
    <name evidence="1" type="ORF">RO3G_09872</name>
</gene>
<dbReference type="VEuPathDB" id="FungiDB:RO3G_09872"/>
<dbReference type="EMBL" id="CH476738">
    <property type="protein sequence ID" value="EIE85162.1"/>
    <property type="molecule type" value="Genomic_DNA"/>
</dbReference>
<reference evidence="1 2" key="1">
    <citation type="journal article" date="2009" name="PLoS Genet.">
        <title>Genomic analysis of the basal lineage fungus Rhizopus oryzae reveals a whole-genome duplication.</title>
        <authorList>
            <person name="Ma L.-J."/>
            <person name="Ibrahim A.S."/>
            <person name="Skory C."/>
            <person name="Grabherr M.G."/>
            <person name="Burger G."/>
            <person name="Butler M."/>
            <person name="Elias M."/>
            <person name="Idnurm A."/>
            <person name="Lang B.F."/>
            <person name="Sone T."/>
            <person name="Abe A."/>
            <person name="Calvo S.E."/>
            <person name="Corrochano L.M."/>
            <person name="Engels R."/>
            <person name="Fu J."/>
            <person name="Hansberg W."/>
            <person name="Kim J.-M."/>
            <person name="Kodira C.D."/>
            <person name="Koehrsen M.J."/>
            <person name="Liu B."/>
            <person name="Miranda-Saavedra D."/>
            <person name="O'Leary S."/>
            <person name="Ortiz-Castellanos L."/>
            <person name="Poulter R."/>
            <person name="Rodriguez-Romero J."/>
            <person name="Ruiz-Herrera J."/>
            <person name="Shen Y.-Q."/>
            <person name="Zeng Q."/>
            <person name="Galagan J."/>
            <person name="Birren B.W."/>
            <person name="Cuomo C.A."/>
            <person name="Wickes B.L."/>
        </authorList>
    </citation>
    <scope>NUCLEOTIDE SEQUENCE [LARGE SCALE GENOMIC DNA]</scope>
    <source>
        <strain evidence="2">RA 99-880 / ATCC MYA-4621 / FGSC 9543 / NRRL 43880</strain>
    </source>
</reference>
<evidence type="ECO:0000313" key="1">
    <source>
        <dbReference type="EMBL" id="EIE85162.1"/>
    </source>
</evidence>
<dbReference type="InParanoid" id="I1C9N2"/>
<dbReference type="RefSeq" id="XP_067520558.1">
    <property type="nucleotide sequence ID" value="XM_067664457.1"/>
</dbReference>
<sequence length="57" mass="6115">MLELVSTLQAGFGAITSSLLSMKAANAAVFYEKEEEGRGWGCLPRLMPKTPTPLSKS</sequence>
<dbReference type="Proteomes" id="UP000009138">
    <property type="component" value="Unassembled WGS sequence"/>
</dbReference>
<organism evidence="1 2">
    <name type="scientific">Rhizopus delemar (strain RA 99-880 / ATCC MYA-4621 / FGSC 9543 / NRRL 43880)</name>
    <name type="common">Mucormycosis agent</name>
    <name type="synonym">Rhizopus arrhizus var. delemar</name>
    <dbReference type="NCBI Taxonomy" id="246409"/>
    <lineage>
        <taxon>Eukaryota</taxon>
        <taxon>Fungi</taxon>
        <taxon>Fungi incertae sedis</taxon>
        <taxon>Mucoromycota</taxon>
        <taxon>Mucoromycotina</taxon>
        <taxon>Mucoromycetes</taxon>
        <taxon>Mucorales</taxon>
        <taxon>Mucorineae</taxon>
        <taxon>Rhizopodaceae</taxon>
        <taxon>Rhizopus</taxon>
    </lineage>
</organism>
<name>I1C9N2_RHIO9</name>